<dbReference type="FunFam" id="1.10.220.10:FF:000006">
    <property type="entry name" value="Annexin"/>
    <property type="match status" value="1"/>
</dbReference>
<dbReference type="GO" id="GO:0005886">
    <property type="term" value="C:plasma membrane"/>
    <property type="evidence" value="ECO:0007669"/>
    <property type="project" value="TreeGrafter"/>
</dbReference>
<evidence type="ECO:0000256" key="6">
    <source>
        <dbReference type="PIRSR" id="PIRSR609118-1"/>
    </source>
</evidence>
<dbReference type="SUPFAM" id="SSF47874">
    <property type="entry name" value="Annexin"/>
    <property type="match status" value="1"/>
</dbReference>
<keyword evidence="8" id="KW-1185">Reference proteome</keyword>
<keyword evidence="3 6" id="KW-0106">Calcium</keyword>
<dbReference type="Gene3D" id="1.10.220.10">
    <property type="entry name" value="Annexin"/>
    <property type="match status" value="3"/>
</dbReference>
<dbReference type="GO" id="GO:0009651">
    <property type="term" value="P:response to salt stress"/>
    <property type="evidence" value="ECO:0007669"/>
    <property type="project" value="TreeGrafter"/>
</dbReference>
<dbReference type="PRINTS" id="PR00196">
    <property type="entry name" value="ANNEXIN"/>
</dbReference>
<comment type="caution">
    <text evidence="7">The sequence shown here is derived from an EMBL/GenBank/DDBJ whole genome shotgun (WGS) entry which is preliminary data.</text>
</comment>
<evidence type="ECO:0000256" key="3">
    <source>
        <dbReference type="ARBA" id="ARBA00022837"/>
    </source>
</evidence>
<feature type="binding site" evidence="6">
    <location>
        <position position="16"/>
    </location>
    <ligand>
        <name>Ca(2+)</name>
        <dbReference type="ChEBI" id="CHEBI:29108"/>
        <label>1</label>
    </ligand>
</feature>
<keyword evidence="4" id="KW-0041">Annexin</keyword>
<protein>
    <submittedName>
        <fullName evidence="7">Annexin 4</fullName>
    </submittedName>
</protein>
<dbReference type="InterPro" id="IPR037104">
    <property type="entry name" value="Annexin_sf"/>
</dbReference>
<evidence type="ECO:0000256" key="1">
    <source>
        <dbReference type="ARBA" id="ARBA00022723"/>
    </source>
</evidence>
<dbReference type="OrthoDB" id="37886at2759"/>
<proteinExistence type="predicted"/>
<evidence type="ECO:0000256" key="5">
    <source>
        <dbReference type="ARBA" id="ARBA00023302"/>
    </source>
</evidence>
<dbReference type="PANTHER" id="PTHR10502">
    <property type="entry name" value="ANNEXIN"/>
    <property type="match status" value="1"/>
</dbReference>
<dbReference type="PROSITE" id="PS51897">
    <property type="entry name" value="ANNEXIN_2"/>
    <property type="match status" value="1"/>
</dbReference>
<name>A0A7J0F2S4_9ERIC</name>
<dbReference type="AlphaFoldDB" id="A0A7J0F2S4"/>
<dbReference type="InterPro" id="IPR018502">
    <property type="entry name" value="Annexin_repeat"/>
</dbReference>
<dbReference type="GO" id="GO:0005737">
    <property type="term" value="C:cytoplasm"/>
    <property type="evidence" value="ECO:0007669"/>
    <property type="project" value="TreeGrafter"/>
</dbReference>
<dbReference type="Proteomes" id="UP000585474">
    <property type="component" value="Unassembled WGS sequence"/>
</dbReference>
<dbReference type="InterPro" id="IPR009118">
    <property type="entry name" value="AnnexinD_plant"/>
</dbReference>
<dbReference type="EMBL" id="BJWL01000008">
    <property type="protein sequence ID" value="GFY92197.1"/>
    <property type="molecule type" value="Genomic_DNA"/>
</dbReference>
<feature type="binding site" evidence="6">
    <location>
        <position position="18"/>
    </location>
    <ligand>
        <name>Ca(2+)</name>
        <dbReference type="ChEBI" id="CHEBI:29108"/>
        <label>1</label>
    </ligand>
</feature>
<dbReference type="GO" id="GO:0009409">
    <property type="term" value="P:response to cold"/>
    <property type="evidence" value="ECO:0007669"/>
    <property type="project" value="TreeGrafter"/>
</dbReference>
<feature type="binding site" evidence="6">
    <location>
        <position position="253"/>
    </location>
    <ligand>
        <name>Ca(2+)</name>
        <dbReference type="ChEBI" id="CHEBI:29108"/>
        <label>2</label>
    </ligand>
</feature>
<keyword evidence="1 6" id="KW-0479">Metal-binding</keyword>
<dbReference type="Pfam" id="PF00191">
    <property type="entry name" value="Annexin"/>
    <property type="match status" value="2"/>
</dbReference>
<accession>A0A7J0F2S4</accession>
<dbReference type="GO" id="GO:0005509">
    <property type="term" value="F:calcium ion binding"/>
    <property type="evidence" value="ECO:0007669"/>
    <property type="project" value="InterPro"/>
</dbReference>
<feature type="binding site" evidence="6">
    <location>
        <position position="20"/>
    </location>
    <ligand>
        <name>Ca(2+)</name>
        <dbReference type="ChEBI" id="CHEBI:29108"/>
        <label>1</label>
    </ligand>
</feature>
<sequence length="316" mass="36459">MTTQFFDEANVVGKTFSGFGVDENSLISILGKWNKDEAKTFRTITTFFIQDERHFEKWLVEHLDQLKREFLRFQDAIVLWTMHPWERDARLIKKALTDGPKSYNVLVEIGCTRKSDELFGARKAYHSLYDRSIEEDVASIVTGIERKLLVALVSSYRYEGPKVHEETAKSEAKTLYNAVKNAGKKHPMEDEDVVRILSTRSKHHLESVFKHYKEFSDGKGMEEEVEVYLSLKHTVECLSTPHTYFIKVLEEAINPDADEKMKEGLTRVIVTRADVDMKVIKKEYPKKNGATLVDKIEQMANGNFKNFLLTLLARGE</sequence>
<dbReference type="GO" id="GO:0009414">
    <property type="term" value="P:response to water deprivation"/>
    <property type="evidence" value="ECO:0007669"/>
    <property type="project" value="TreeGrafter"/>
</dbReference>
<dbReference type="InterPro" id="IPR001464">
    <property type="entry name" value="Annexin"/>
</dbReference>
<reference evidence="7 8" key="1">
    <citation type="submission" date="2019-07" db="EMBL/GenBank/DDBJ databases">
        <title>De Novo Assembly of kiwifruit Actinidia rufa.</title>
        <authorList>
            <person name="Sugita-Konishi S."/>
            <person name="Sato K."/>
            <person name="Mori E."/>
            <person name="Abe Y."/>
            <person name="Kisaki G."/>
            <person name="Hamano K."/>
            <person name="Suezawa K."/>
            <person name="Otani M."/>
            <person name="Fukuda T."/>
            <person name="Manabe T."/>
            <person name="Gomi K."/>
            <person name="Tabuchi M."/>
            <person name="Akimitsu K."/>
            <person name="Kataoka I."/>
        </authorList>
    </citation>
    <scope>NUCLEOTIDE SEQUENCE [LARGE SCALE GENOMIC DNA]</scope>
    <source>
        <strain evidence="8">cv. Fuchu</strain>
    </source>
</reference>
<evidence type="ECO:0000256" key="4">
    <source>
        <dbReference type="ARBA" id="ARBA00023216"/>
    </source>
</evidence>
<evidence type="ECO:0000313" key="8">
    <source>
        <dbReference type="Proteomes" id="UP000585474"/>
    </source>
</evidence>
<dbReference type="GO" id="GO:0001786">
    <property type="term" value="F:phosphatidylserine binding"/>
    <property type="evidence" value="ECO:0007669"/>
    <property type="project" value="TreeGrafter"/>
</dbReference>
<gene>
    <name evidence="7" type="ORF">Acr_08g0005930</name>
</gene>
<dbReference type="PANTHER" id="PTHR10502:SF196">
    <property type="entry name" value="ANNEXIN D4"/>
    <property type="match status" value="1"/>
</dbReference>
<dbReference type="SMART" id="SM00335">
    <property type="entry name" value="ANX"/>
    <property type="match status" value="2"/>
</dbReference>
<dbReference type="PRINTS" id="PR01814">
    <property type="entry name" value="ANNEXINPLANT"/>
</dbReference>
<evidence type="ECO:0000256" key="2">
    <source>
        <dbReference type="ARBA" id="ARBA00022737"/>
    </source>
</evidence>
<keyword evidence="2" id="KW-0677">Repeat</keyword>
<evidence type="ECO:0000313" key="7">
    <source>
        <dbReference type="EMBL" id="GFY92197.1"/>
    </source>
</evidence>
<dbReference type="GO" id="GO:0005544">
    <property type="term" value="F:calcium-dependent phospholipid binding"/>
    <property type="evidence" value="ECO:0007669"/>
    <property type="project" value="UniProtKB-KW"/>
</dbReference>
<dbReference type="FunFam" id="1.10.220.10:FF:000014">
    <property type="entry name" value="annexin D4"/>
    <property type="match status" value="1"/>
</dbReference>
<dbReference type="GO" id="GO:0009408">
    <property type="term" value="P:response to heat"/>
    <property type="evidence" value="ECO:0007669"/>
    <property type="project" value="TreeGrafter"/>
</dbReference>
<keyword evidence="5" id="KW-0111">Calcium/phospholipid-binding</keyword>
<organism evidence="7 8">
    <name type="scientific">Actinidia rufa</name>
    <dbReference type="NCBI Taxonomy" id="165716"/>
    <lineage>
        <taxon>Eukaryota</taxon>
        <taxon>Viridiplantae</taxon>
        <taxon>Streptophyta</taxon>
        <taxon>Embryophyta</taxon>
        <taxon>Tracheophyta</taxon>
        <taxon>Spermatophyta</taxon>
        <taxon>Magnoliopsida</taxon>
        <taxon>eudicotyledons</taxon>
        <taxon>Gunneridae</taxon>
        <taxon>Pentapetalae</taxon>
        <taxon>asterids</taxon>
        <taxon>Ericales</taxon>
        <taxon>Actinidiaceae</taxon>
        <taxon>Actinidia</taxon>
    </lineage>
</organism>